<dbReference type="Pfam" id="PF07021">
    <property type="entry name" value="MetW"/>
    <property type="match status" value="1"/>
</dbReference>
<dbReference type="EMBL" id="JARUJP010000001">
    <property type="protein sequence ID" value="MDW8799693.1"/>
    <property type="molecule type" value="Genomic_DNA"/>
</dbReference>
<evidence type="ECO:0000313" key="7">
    <source>
        <dbReference type="Proteomes" id="UP001281656"/>
    </source>
</evidence>
<feature type="domain" description="Glycosyltransferase 2-like" evidence="5">
    <location>
        <begin position="141"/>
        <end position="308"/>
    </location>
</feature>
<dbReference type="Proteomes" id="UP001281656">
    <property type="component" value="Unassembled WGS sequence"/>
</dbReference>
<dbReference type="Gene3D" id="3.40.50.150">
    <property type="entry name" value="Vaccinia Virus protein VP39"/>
    <property type="match status" value="1"/>
</dbReference>
<dbReference type="CDD" id="cd04186">
    <property type="entry name" value="GT_2_like_c"/>
    <property type="match status" value="1"/>
</dbReference>
<accession>A0ABU4JNH1</accession>
<dbReference type="PANTHER" id="PTHR43179:SF12">
    <property type="entry name" value="GALACTOFURANOSYLTRANSFERASE GLFT2"/>
    <property type="match status" value="1"/>
</dbReference>
<dbReference type="Gene3D" id="1.25.40.10">
    <property type="entry name" value="Tetratricopeptide repeat domain"/>
    <property type="match status" value="1"/>
</dbReference>
<keyword evidence="3 6" id="KW-0328">Glycosyltransferase</keyword>
<name>A0ABU4JNH1_9CLOT</name>
<protein>
    <submittedName>
        <fullName evidence="6">Glycosyltransferase</fullName>
        <ecNumber evidence="6">2.4.-.-</ecNumber>
    </submittedName>
</protein>
<dbReference type="CDD" id="cd02440">
    <property type="entry name" value="AdoMet_MTases"/>
    <property type="match status" value="1"/>
</dbReference>
<proteinExistence type="inferred from homology"/>
<dbReference type="InterPro" id="IPR029044">
    <property type="entry name" value="Nucleotide-diphossugar_trans"/>
</dbReference>
<dbReference type="SUPFAM" id="SSF53448">
    <property type="entry name" value="Nucleotide-diphospho-sugar transferases"/>
    <property type="match status" value="1"/>
</dbReference>
<dbReference type="RefSeq" id="WP_318796387.1">
    <property type="nucleotide sequence ID" value="NZ_JARUJP010000001.1"/>
</dbReference>
<dbReference type="PANTHER" id="PTHR43179">
    <property type="entry name" value="RHAMNOSYLTRANSFERASE WBBL"/>
    <property type="match status" value="1"/>
</dbReference>
<evidence type="ECO:0000256" key="4">
    <source>
        <dbReference type="ARBA" id="ARBA00022679"/>
    </source>
</evidence>
<dbReference type="SUPFAM" id="SSF53335">
    <property type="entry name" value="S-adenosyl-L-methionine-dependent methyltransferases"/>
    <property type="match status" value="1"/>
</dbReference>
<dbReference type="InterPro" id="IPR029063">
    <property type="entry name" value="SAM-dependent_MTases_sf"/>
</dbReference>
<comment type="caution">
    <text evidence="6">The sequence shown here is derived from an EMBL/GenBank/DDBJ whole genome shotgun (WGS) entry which is preliminary data.</text>
</comment>
<dbReference type="SUPFAM" id="SSF48452">
    <property type="entry name" value="TPR-like"/>
    <property type="match status" value="1"/>
</dbReference>
<keyword evidence="7" id="KW-1185">Reference proteome</keyword>
<evidence type="ECO:0000256" key="1">
    <source>
        <dbReference type="ARBA" id="ARBA00004776"/>
    </source>
</evidence>
<sequence length="716" mass="83290">MRYIEPYIIKIKEKIQKLINEGITDEATKLILEYEEETKDDIEILSMKSVILIMKNELDEAETILKKALELDKSNPDILFNLGYIHEHRRQYKEAYNYYSQSKIKSQDIEFISNVDTIINKLEESSNLEIDNFSNKELKTSIVILTYNKLDYTKLCIDSVKKYTKAGTYEIIVVDNNSTDDTRDWLKEQNDIKVILNDINLGFPGGCNVGIEAAEKGNDILLLNNDTIVTPRWLENLNNCLYSDEYIGAVGAVSNSCSNYQAIKTEYKSIEEMVAFADEYNVSDSAKWEQKVKLIGFCMLVKRPVLDKVGLLDEIFFPGNFEDDDLGYRIQSEGYKLMLCNDTFVHHFGSTSFKDNPEKFNKLLNDNSIKFMNKWGFSSEENFSVNYDIIEKLDVNKSNINVLHIGCGTGSLLYKIKYIFKDAKLYAIDDNRYTTKVIHKLITLKETSIDDEFYYPENYFDYIIITNTLEKSEAPRSAVKKLLKFLKETGKVIVTIKNSNFYEELIKILMGSADFNSKRMYNYNEIKEIFSYKDFSNTTIESETINITSDNEMVLDYICKLTGEDMKSQYVTKEYLITLNKNSIDVKEIKLILRRIENSINIDENLKLLKNYLDKKNYEVINDIVMENIIKKEEVFNTIAIDMFNNQRQIDALKMLELSYKYNPNHKDTVYNISYIISQLGDKETAISYLDSFSNKYHDSDILKLKEEILGDTNER</sequence>
<evidence type="ECO:0000313" key="6">
    <source>
        <dbReference type="EMBL" id="MDW8799693.1"/>
    </source>
</evidence>
<dbReference type="InterPro" id="IPR011990">
    <property type="entry name" value="TPR-like_helical_dom_sf"/>
</dbReference>
<organism evidence="6 7">
    <name type="scientific">Clostridium tanneri</name>
    <dbReference type="NCBI Taxonomy" id="3037988"/>
    <lineage>
        <taxon>Bacteria</taxon>
        <taxon>Bacillati</taxon>
        <taxon>Bacillota</taxon>
        <taxon>Clostridia</taxon>
        <taxon>Eubacteriales</taxon>
        <taxon>Clostridiaceae</taxon>
        <taxon>Clostridium</taxon>
    </lineage>
</organism>
<dbReference type="Pfam" id="PF00535">
    <property type="entry name" value="Glycos_transf_2"/>
    <property type="match status" value="1"/>
</dbReference>
<evidence type="ECO:0000256" key="2">
    <source>
        <dbReference type="ARBA" id="ARBA00006739"/>
    </source>
</evidence>
<comment type="similarity">
    <text evidence="2">Belongs to the glycosyltransferase 2 family.</text>
</comment>
<evidence type="ECO:0000256" key="3">
    <source>
        <dbReference type="ARBA" id="ARBA00022676"/>
    </source>
</evidence>
<dbReference type="SMART" id="SM00028">
    <property type="entry name" value="TPR"/>
    <property type="match status" value="2"/>
</dbReference>
<dbReference type="InterPro" id="IPR001173">
    <property type="entry name" value="Glyco_trans_2-like"/>
</dbReference>
<dbReference type="EC" id="2.4.-.-" evidence="6"/>
<comment type="pathway">
    <text evidence="1">Cell wall biogenesis; cell wall polysaccharide biosynthesis.</text>
</comment>
<dbReference type="InterPro" id="IPR019734">
    <property type="entry name" value="TPR_rpt"/>
</dbReference>
<dbReference type="Gene3D" id="3.90.550.10">
    <property type="entry name" value="Spore Coat Polysaccharide Biosynthesis Protein SpsA, Chain A"/>
    <property type="match status" value="1"/>
</dbReference>
<dbReference type="GO" id="GO:0016757">
    <property type="term" value="F:glycosyltransferase activity"/>
    <property type="evidence" value="ECO:0007669"/>
    <property type="project" value="UniProtKB-KW"/>
</dbReference>
<evidence type="ECO:0000259" key="5">
    <source>
        <dbReference type="Pfam" id="PF00535"/>
    </source>
</evidence>
<dbReference type="Pfam" id="PF13414">
    <property type="entry name" value="TPR_11"/>
    <property type="match status" value="1"/>
</dbReference>
<gene>
    <name evidence="6" type="ORF">P8V03_00820</name>
</gene>
<keyword evidence="4 6" id="KW-0808">Transferase</keyword>
<dbReference type="InterPro" id="IPR010743">
    <property type="entry name" value="Methionine_synth_MetW"/>
</dbReference>
<reference evidence="6 7" key="1">
    <citation type="submission" date="2023-04" db="EMBL/GenBank/DDBJ databases">
        <title>Clostridium tannerae sp. nov., isolated from the fecal material of an alpaca.</title>
        <authorList>
            <person name="Miller S."/>
            <person name="Hendry M."/>
            <person name="King J."/>
            <person name="Sankaranarayanan K."/>
            <person name="Lawson P.A."/>
        </authorList>
    </citation>
    <scope>NUCLEOTIDE SEQUENCE [LARGE SCALE GENOMIC DNA]</scope>
    <source>
        <strain evidence="6 7">A1-XYC3</strain>
    </source>
</reference>